<comment type="caution">
    <text evidence="1">The sequence shown here is derived from an EMBL/GenBank/DDBJ whole genome shotgun (WGS) entry which is preliminary data.</text>
</comment>
<keyword evidence="2" id="KW-1185">Reference proteome</keyword>
<protein>
    <recommendedName>
        <fullName evidence="3">Transferrin-binding protein B C-lobe/N-lobe beta barrel domain-containing protein</fullName>
    </recommendedName>
</protein>
<reference evidence="1 2" key="1">
    <citation type="journal article" date="2011" name="Int. J. Syst. Evol. Microbiol.">
        <title>Zhongshania antarctica gen. nov., sp. nov. and Zhongshania guokunii sp. nov., gammaproteobacteria respectively isolated from coastal attached (fast) ice and surface seawater of the Antarctic.</title>
        <authorList>
            <person name="Li H.J."/>
            <person name="Zhang X.Y."/>
            <person name="Chen C.X."/>
            <person name="Zhang Y.J."/>
            <person name="Gao Z.M."/>
            <person name="Yu Y."/>
            <person name="Chen X.L."/>
            <person name="Chen B."/>
            <person name="Zhang Y.Z."/>
        </authorList>
    </citation>
    <scope>NUCLEOTIDE SEQUENCE [LARGE SCALE GENOMIC DNA]</scope>
    <source>
        <strain evidence="1 2">15-R06ZXC-3</strain>
    </source>
</reference>
<proteinExistence type="predicted"/>
<evidence type="ECO:0008006" key="3">
    <source>
        <dbReference type="Google" id="ProtNLM"/>
    </source>
</evidence>
<organism evidence="1 2">
    <name type="scientific">Thioclava arctica</name>
    <dbReference type="NCBI Taxonomy" id="3238301"/>
    <lineage>
        <taxon>Bacteria</taxon>
        <taxon>Pseudomonadati</taxon>
        <taxon>Pseudomonadota</taxon>
        <taxon>Alphaproteobacteria</taxon>
        <taxon>Rhodobacterales</taxon>
        <taxon>Paracoccaceae</taxon>
        <taxon>Thioclava</taxon>
    </lineage>
</organism>
<accession>A0ABV3THP1</accession>
<dbReference type="Proteomes" id="UP001557465">
    <property type="component" value="Unassembled WGS sequence"/>
</dbReference>
<evidence type="ECO:0000313" key="1">
    <source>
        <dbReference type="EMBL" id="MEX1661106.1"/>
    </source>
</evidence>
<name>A0ABV3THP1_9RHOB</name>
<gene>
    <name evidence="1" type="ORF">AB4874_05505</name>
</gene>
<sequence length="305" mass="31544">MVDLPGDTAGDGSITHYEAADGAGSGYAKSISYDSATDTFSVDNLAFDGDNTYTRSAAMPNIGGNPPAAGPFQVYEGPASTPDSVTGTPIPQFLHRAIYGKSTSGNTQFAIVRTGSYRDYGFGGFVYQRNGSVTLPTTGQANYKGQYAGLVDYNGDTGINYSSGDMAMQIDFKDFNAGDGVAATVSNRQYYDMSGANVTGAYLTALNSDLNGATYTELPSLVFNVGPGTNNAQGEIAGTLSSTVVDGTSGAVTTHESGQYYGVLAGDSTTGNDEVVGVIVVTSKKPGTGNTVTQRETGGFLLYRN</sequence>
<evidence type="ECO:0000313" key="2">
    <source>
        <dbReference type="Proteomes" id="UP001557465"/>
    </source>
</evidence>
<dbReference type="EMBL" id="JBFRYC010000002">
    <property type="protein sequence ID" value="MEX1661106.1"/>
    <property type="molecule type" value="Genomic_DNA"/>
</dbReference>